<organism evidence="9 10">
    <name type="scientific">Opisthorchis viverrini</name>
    <name type="common">Southeast Asian liver fluke</name>
    <dbReference type="NCBI Taxonomy" id="6198"/>
    <lineage>
        <taxon>Eukaryota</taxon>
        <taxon>Metazoa</taxon>
        <taxon>Spiralia</taxon>
        <taxon>Lophotrochozoa</taxon>
        <taxon>Platyhelminthes</taxon>
        <taxon>Trematoda</taxon>
        <taxon>Digenea</taxon>
        <taxon>Opisthorchiida</taxon>
        <taxon>Opisthorchiata</taxon>
        <taxon>Opisthorchiidae</taxon>
        <taxon>Opisthorchis</taxon>
    </lineage>
</organism>
<keyword evidence="2" id="KW-0677">Repeat</keyword>
<dbReference type="InterPro" id="IPR050527">
    <property type="entry name" value="Snail/Krueppel_Znf"/>
</dbReference>
<dbReference type="SMART" id="SM00355">
    <property type="entry name" value="ZnF_C2H2"/>
    <property type="match status" value="3"/>
</dbReference>
<reference evidence="9 10" key="1">
    <citation type="submission" date="2013-11" db="EMBL/GenBank/DDBJ databases">
        <title>Opisthorchis viverrini - life in the bile duct.</title>
        <authorList>
            <person name="Young N.D."/>
            <person name="Nagarajan N."/>
            <person name="Lin S.J."/>
            <person name="Korhonen P.K."/>
            <person name="Jex A.R."/>
            <person name="Hall R.S."/>
            <person name="Safavi-Hemami H."/>
            <person name="Kaewkong W."/>
            <person name="Bertrand D."/>
            <person name="Gao S."/>
            <person name="Seet Q."/>
            <person name="Wongkham S."/>
            <person name="Teh B.T."/>
            <person name="Wongkham C."/>
            <person name="Intapan P.M."/>
            <person name="Maleewong W."/>
            <person name="Yang X."/>
            <person name="Hu M."/>
            <person name="Wang Z."/>
            <person name="Hofmann A."/>
            <person name="Sternberg P.W."/>
            <person name="Tan P."/>
            <person name="Wang J."/>
            <person name="Gasser R.B."/>
        </authorList>
    </citation>
    <scope>NUCLEOTIDE SEQUENCE [LARGE SCALE GENOMIC DNA]</scope>
</reference>
<evidence type="ECO:0000256" key="7">
    <source>
        <dbReference type="SAM" id="MobiDB-lite"/>
    </source>
</evidence>
<dbReference type="Proteomes" id="UP000054324">
    <property type="component" value="Unassembled WGS sequence"/>
</dbReference>
<dbReference type="Pfam" id="PF00096">
    <property type="entry name" value="zf-C2H2"/>
    <property type="match status" value="3"/>
</dbReference>
<evidence type="ECO:0000256" key="5">
    <source>
        <dbReference type="ARBA" id="ARBA00023242"/>
    </source>
</evidence>
<dbReference type="CTD" id="20326439"/>
<keyword evidence="1" id="KW-0479">Metal-binding</keyword>
<keyword evidence="10" id="KW-1185">Reference proteome</keyword>
<protein>
    <recommendedName>
        <fullName evidence="8">C2H2-type domain-containing protein</fullName>
    </recommendedName>
</protein>
<evidence type="ECO:0000313" key="9">
    <source>
        <dbReference type="EMBL" id="KER18446.1"/>
    </source>
</evidence>
<evidence type="ECO:0000256" key="2">
    <source>
        <dbReference type="ARBA" id="ARBA00022737"/>
    </source>
</evidence>
<accession>A0A074YUI1</accession>
<dbReference type="AlphaFoldDB" id="A0A074YUI1"/>
<dbReference type="PANTHER" id="PTHR24388:SF104">
    <property type="entry name" value="AT-RICH BINDING PROTEIN-RELATED"/>
    <property type="match status" value="1"/>
</dbReference>
<evidence type="ECO:0000313" key="10">
    <source>
        <dbReference type="Proteomes" id="UP000054324"/>
    </source>
</evidence>
<feature type="region of interest" description="Disordered" evidence="7">
    <location>
        <begin position="1"/>
        <end position="29"/>
    </location>
</feature>
<evidence type="ECO:0000259" key="8">
    <source>
        <dbReference type="PROSITE" id="PS50157"/>
    </source>
</evidence>
<dbReference type="STRING" id="6198.A0A074YUI1"/>
<sequence>MSCSFSADQTGPNPPHKIPEPRTPTEQLHPVPYARGDGNAQLPFEGCTDGRSRIQCRGPMNVTASNLNVGAHSSHGIPFTPQPVLHSRVVQQHRELFQAINRANQERFQCTYCGRSYRHQTSLVGHHRTCKQRLSVDPTDSDDELLSCGACGMVFSKESHFRRHMQKHAPFGAHKCQVCGKAYRYKSSLSAHISRHHAGLSTAREAVKPTGHGDAAKDGSR</sequence>
<dbReference type="SUPFAM" id="SSF57667">
    <property type="entry name" value="beta-beta-alpha zinc fingers"/>
    <property type="match status" value="1"/>
</dbReference>
<feature type="domain" description="C2H2-type" evidence="8">
    <location>
        <begin position="108"/>
        <end position="138"/>
    </location>
</feature>
<dbReference type="KEGG" id="ovi:T265_12271"/>
<evidence type="ECO:0000256" key="4">
    <source>
        <dbReference type="ARBA" id="ARBA00022833"/>
    </source>
</evidence>
<dbReference type="Gene3D" id="3.30.160.60">
    <property type="entry name" value="Classic Zinc Finger"/>
    <property type="match status" value="2"/>
</dbReference>
<feature type="compositionally biased region" description="Polar residues" evidence="7">
    <location>
        <begin position="1"/>
        <end position="11"/>
    </location>
</feature>
<dbReference type="PROSITE" id="PS50157">
    <property type="entry name" value="ZINC_FINGER_C2H2_2"/>
    <property type="match status" value="3"/>
</dbReference>
<gene>
    <name evidence="9" type="ORF">T265_12271</name>
</gene>
<name>A0A074YUI1_OPIVI</name>
<evidence type="ECO:0000256" key="3">
    <source>
        <dbReference type="ARBA" id="ARBA00022771"/>
    </source>
</evidence>
<dbReference type="RefSeq" id="XP_009177807.1">
    <property type="nucleotide sequence ID" value="XM_009179543.1"/>
</dbReference>
<dbReference type="InterPro" id="IPR013087">
    <property type="entry name" value="Znf_C2H2_type"/>
</dbReference>
<evidence type="ECO:0000256" key="6">
    <source>
        <dbReference type="PROSITE-ProRule" id="PRU00042"/>
    </source>
</evidence>
<keyword evidence="4" id="KW-0862">Zinc</keyword>
<dbReference type="GeneID" id="20326439"/>
<keyword evidence="5" id="KW-0539">Nucleus</keyword>
<dbReference type="GO" id="GO:0008270">
    <property type="term" value="F:zinc ion binding"/>
    <property type="evidence" value="ECO:0007669"/>
    <property type="project" value="UniProtKB-KW"/>
</dbReference>
<dbReference type="GO" id="GO:0000978">
    <property type="term" value="F:RNA polymerase II cis-regulatory region sequence-specific DNA binding"/>
    <property type="evidence" value="ECO:0007669"/>
    <property type="project" value="TreeGrafter"/>
</dbReference>
<proteinExistence type="predicted"/>
<keyword evidence="3 6" id="KW-0863">Zinc-finger</keyword>
<dbReference type="PROSITE" id="PS00028">
    <property type="entry name" value="ZINC_FINGER_C2H2_1"/>
    <property type="match status" value="2"/>
</dbReference>
<dbReference type="GO" id="GO:0000981">
    <property type="term" value="F:DNA-binding transcription factor activity, RNA polymerase II-specific"/>
    <property type="evidence" value="ECO:0007669"/>
    <property type="project" value="TreeGrafter"/>
</dbReference>
<feature type="domain" description="C2H2-type" evidence="8">
    <location>
        <begin position="146"/>
        <end position="169"/>
    </location>
</feature>
<dbReference type="PANTHER" id="PTHR24388">
    <property type="entry name" value="ZINC FINGER PROTEIN"/>
    <property type="match status" value="1"/>
</dbReference>
<evidence type="ECO:0000256" key="1">
    <source>
        <dbReference type="ARBA" id="ARBA00022723"/>
    </source>
</evidence>
<dbReference type="OrthoDB" id="6147588at2759"/>
<dbReference type="InterPro" id="IPR036236">
    <property type="entry name" value="Znf_C2H2_sf"/>
</dbReference>
<feature type="region of interest" description="Disordered" evidence="7">
    <location>
        <begin position="196"/>
        <end position="221"/>
    </location>
</feature>
<dbReference type="EMBL" id="KL601222">
    <property type="protein sequence ID" value="KER18446.1"/>
    <property type="molecule type" value="Genomic_DNA"/>
</dbReference>
<feature type="domain" description="C2H2-type" evidence="8">
    <location>
        <begin position="174"/>
        <end position="202"/>
    </location>
</feature>